<sequence length="431" mass="47592">MKRPPDPYSSSLVFPVPPSPSPLSSLDCSPSASHAASDHRPTMKLALWCFSRSRFTALPVSVDADYGLPDFLDCVLFVSTISLPADGKICSFFPSPSASVSGGLTAKLKACHGGPEQRTLSLYAIFETRPYSLAILIAHPKLTQAALIHDASFAFPKTSHDLLSHFKLPRLVFVPGVPQFPLGPGKYEGQIIVECKSTVQIRGDERCSSLLQLSPLHTAPYPWLIIRSISHFLRLRYTLLLPCVTDLPLNHCRSDGHLDVECKSSVQIGDDTGYSEPLQQATPRLTHYLWPIIRSINQIGVDSSLAVCFGAQVVGFFVLLSILALHCHIQFQWIGAARVAATFTPNQLVYEKLDRALLREDYAQLFPSYIVNNGPFTCSDHAFVLLNMEPAHPPQRARISNTNTPRFTTRKCTVLSNKIGERERKALLCIS</sequence>
<reference evidence="1" key="1">
    <citation type="submission" date="2022-04" db="EMBL/GenBank/DDBJ databases">
        <title>Carnegiea gigantea Genome sequencing and assembly v2.</title>
        <authorList>
            <person name="Copetti D."/>
            <person name="Sanderson M.J."/>
            <person name="Burquez A."/>
            <person name="Wojciechowski M.F."/>
        </authorList>
    </citation>
    <scope>NUCLEOTIDE SEQUENCE</scope>
    <source>
        <strain evidence="1">SGP5-SGP5p</strain>
        <tissue evidence="1">Aerial part</tissue>
    </source>
</reference>
<proteinExistence type="predicted"/>
<dbReference type="AlphaFoldDB" id="A0A9Q1GSE6"/>
<evidence type="ECO:0000313" key="2">
    <source>
        <dbReference type="Proteomes" id="UP001153076"/>
    </source>
</evidence>
<comment type="caution">
    <text evidence="1">The sequence shown here is derived from an EMBL/GenBank/DDBJ whole genome shotgun (WGS) entry which is preliminary data.</text>
</comment>
<dbReference type="Proteomes" id="UP001153076">
    <property type="component" value="Unassembled WGS sequence"/>
</dbReference>
<name>A0A9Q1GSE6_9CARY</name>
<dbReference type="EMBL" id="JAKOGI010001648">
    <property type="protein sequence ID" value="KAJ8424572.1"/>
    <property type="molecule type" value="Genomic_DNA"/>
</dbReference>
<accession>A0A9Q1GSE6</accession>
<gene>
    <name evidence="1" type="ORF">Cgig2_023568</name>
</gene>
<evidence type="ECO:0000313" key="1">
    <source>
        <dbReference type="EMBL" id="KAJ8424572.1"/>
    </source>
</evidence>
<keyword evidence="2" id="KW-1185">Reference proteome</keyword>
<protein>
    <submittedName>
        <fullName evidence="1">Uncharacterized protein</fullName>
    </submittedName>
</protein>
<organism evidence="1 2">
    <name type="scientific">Carnegiea gigantea</name>
    <dbReference type="NCBI Taxonomy" id="171969"/>
    <lineage>
        <taxon>Eukaryota</taxon>
        <taxon>Viridiplantae</taxon>
        <taxon>Streptophyta</taxon>
        <taxon>Embryophyta</taxon>
        <taxon>Tracheophyta</taxon>
        <taxon>Spermatophyta</taxon>
        <taxon>Magnoliopsida</taxon>
        <taxon>eudicotyledons</taxon>
        <taxon>Gunneridae</taxon>
        <taxon>Pentapetalae</taxon>
        <taxon>Caryophyllales</taxon>
        <taxon>Cactineae</taxon>
        <taxon>Cactaceae</taxon>
        <taxon>Cactoideae</taxon>
        <taxon>Echinocereeae</taxon>
        <taxon>Carnegiea</taxon>
    </lineage>
</organism>